<dbReference type="AlphaFoldDB" id="A0A9X1VNM0"/>
<organism evidence="1 2">
    <name type="scientific">Polaribacter marinus</name>
    <dbReference type="NCBI Taxonomy" id="2916838"/>
    <lineage>
        <taxon>Bacteria</taxon>
        <taxon>Pseudomonadati</taxon>
        <taxon>Bacteroidota</taxon>
        <taxon>Flavobacteriia</taxon>
        <taxon>Flavobacteriales</taxon>
        <taxon>Flavobacteriaceae</taxon>
    </lineage>
</organism>
<keyword evidence="2" id="KW-1185">Reference proteome</keyword>
<dbReference type="EMBL" id="JAKQYM010000006">
    <property type="protein sequence ID" value="MCI2229398.1"/>
    <property type="molecule type" value="Genomic_DNA"/>
</dbReference>
<name>A0A9X1VNM0_9FLAO</name>
<comment type="caution">
    <text evidence="1">The sequence shown here is derived from an EMBL/GenBank/DDBJ whole genome shotgun (WGS) entry which is preliminary data.</text>
</comment>
<evidence type="ECO:0000313" key="2">
    <source>
        <dbReference type="Proteomes" id="UP001139369"/>
    </source>
</evidence>
<dbReference type="PROSITE" id="PS51257">
    <property type="entry name" value="PROKAR_LIPOPROTEIN"/>
    <property type="match status" value="1"/>
</dbReference>
<sequence length="266" mass="30643">MRNYICITLLLVVFTACKQTTKPEEPVSSSEEKTIVLTKKYPKDLQNIFNAHGGIEAWKSMKSLAFTIEKPNGDEIISTNLNSREALLENPKTTIGFDGKKVWLLNKTSEKYKGSDPKYVYNLMFYFYAMPFVLSDDGINYANAEPLIFEGKTYPGIEITYNNDVGATPQDRYVLYYNSETYQMEWLGYTVSFIEGIDKKELHFRRYNDWKKVNGLMLPQSITGYAFKDDKPTEAKQTNVFKNIIITEKAFDSSKFSKPKNAKFID</sequence>
<protein>
    <recommendedName>
        <fullName evidence="3">Threonine synthase</fullName>
    </recommendedName>
</protein>
<evidence type="ECO:0008006" key="3">
    <source>
        <dbReference type="Google" id="ProtNLM"/>
    </source>
</evidence>
<dbReference type="RefSeq" id="WP_242178523.1">
    <property type="nucleotide sequence ID" value="NZ_JAKQYM010000006.1"/>
</dbReference>
<dbReference type="InterPro" id="IPR045444">
    <property type="entry name" value="DUF6503"/>
</dbReference>
<gene>
    <name evidence="1" type="ORF">MC378_09495</name>
</gene>
<proteinExistence type="predicted"/>
<dbReference type="Pfam" id="PF20113">
    <property type="entry name" value="DUF6503"/>
    <property type="match status" value="1"/>
</dbReference>
<accession>A0A9X1VNM0</accession>
<reference evidence="1" key="1">
    <citation type="submission" date="2022-02" db="EMBL/GenBank/DDBJ databases">
        <title>Polaribacter sp. MSW13, isolated from seawater.</title>
        <authorList>
            <person name="Kristyanto S."/>
            <person name="Jung J."/>
            <person name="Jeon C.O."/>
        </authorList>
    </citation>
    <scope>NUCLEOTIDE SEQUENCE</scope>
    <source>
        <strain evidence="1">MSW13</strain>
    </source>
</reference>
<dbReference type="Proteomes" id="UP001139369">
    <property type="component" value="Unassembled WGS sequence"/>
</dbReference>
<evidence type="ECO:0000313" key="1">
    <source>
        <dbReference type="EMBL" id="MCI2229398.1"/>
    </source>
</evidence>